<accession>A0A9P6SU56</accession>
<reference evidence="2" key="1">
    <citation type="journal article" date="2020" name="Fungal Divers.">
        <title>Resolving the Mortierellaceae phylogeny through synthesis of multi-gene phylogenetics and phylogenomics.</title>
        <authorList>
            <person name="Vandepol N."/>
            <person name="Liber J."/>
            <person name="Desiro A."/>
            <person name="Na H."/>
            <person name="Kennedy M."/>
            <person name="Barry K."/>
            <person name="Grigoriev I.V."/>
            <person name="Miller A.N."/>
            <person name="O'Donnell K."/>
            <person name="Stajich J.E."/>
            <person name="Bonito G."/>
        </authorList>
    </citation>
    <scope>NUCLEOTIDE SEQUENCE</scope>
    <source>
        <strain evidence="2">MES-2147</strain>
    </source>
</reference>
<sequence length="326" mass="34691">MQWVSFDPLELAGRPESTFIDPLSQQRSLTVRNASMYGNNRFSNLSQIAGGGLNYSNNNNSNPRMSMFGGSNVSDTNTDDSGSCYSGPGSKRISAALATRQQRRSIRFSQDSQHSLSGKAYLSDGSLPLPSSVEADEAGDRGNGAESSNTVVTKVLPVIAAKITKPTVAKVINQRGSRVGPGAGLLGDHEVLLEEDGTSDGLGIDFSGFGIGDHNLTQHSSNLKTKTTPPSNSIHSSAYQNRRPSSTLNPSHNRGTNPNNNSKQEGKLSAGQYDSGNNVLLKMPPPPRDGTGENGDNGSSHPSDLRHSIMELDRDMPGFLNYGDNL</sequence>
<name>A0A9P6SU56_9FUNG</name>
<gene>
    <name evidence="2" type="ORF">BGZ65_002961</name>
</gene>
<evidence type="ECO:0000256" key="1">
    <source>
        <dbReference type="SAM" id="MobiDB-lite"/>
    </source>
</evidence>
<keyword evidence="3" id="KW-1185">Reference proteome</keyword>
<dbReference type="AlphaFoldDB" id="A0A9P6SU56"/>
<organism evidence="2 3">
    <name type="scientific">Modicella reniformis</name>
    <dbReference type="NCBI Taxonomy" id="1440133"/>
    <lineage>
        <taxon>Eukaryota</taxon>
        <taxon>Fungi</taxon>
        <taxon>Fungi incertae sedis</taxon>
        <taxon>Mucoromycota</taxon>
        <taxon>Mortierellomycotina</taxon>
        <taxon>Mortierellomycetes</taxon>
        <taxon>Mortierellales</taxon>
        <taxon>Mortierellaceae</taxon>
        <taxon>Modicella</taxon>
    </lineage>
</organism>
<dbReference type="Proteomes" id="UP000749646">
    <property type="component" value="Unassembled WGS sequence"/>
</dbReference>
<feature type="region of interest" description="Disordered" evidence="1">
    <location>
        <begin position="56"/>
        <end position="88"/>
    </location>
</feature>
<evidence type="ECO:0000313" key="2">
    <source>
        <dbReference type="EMBL" id="KAG0002042.1"/>
    </source>
</evidence>
<proteinExistence type="predicted"/>
<feature type="region of interest" description="Disordered" evidence="1">
    <location>
        <begin position="217"/>
        <end position="305"/>
    </location>
</feature>
<feature type="compositionally biased region" description="Polar residues" evidence="1">
    <location>
        <begin position="69"/>
        <end position="84"/>
    </location>
</feature>
<dbReference type="OrthoDB" id="2441440at2759"/>
<feature type="region of interest" description="Disordered" evidence="1">
    <location>
        <begin position="117"/>
        <end position="147"/>
    </location>
</feature>
<evidence type="ECO:0000313" key="3">
    <source>
        <dbReference type="Proteomes" id="UP000749646"/>
    </source>
</evidence>
<feature type="compositionally biased region" description="Polar residues" evidence="1">
    <location>
        <begin position="217"/>
        <end position="263"/>
    </location>
</feature>
<protein>
    <submittedName>
        <fullName evidence="2">Uncharacterized protein</fullName>
    </submittedName>
</protein>
<dbReference type="EMBL" id="JAAAHW010000474">
    <property type="protein sequence ID" value="KAG0002042.1"/>
    <property type="molecule type" value="Genomic_DNA"/>
</dbReference>
<comment type="caution">
    <text evidence="2">The sequence shown here is derived from an EMBL/GenBank/DDBJ whole genome shotgun (WGS) entry which is preliminary data.</text>
</comment>